<dbReference type="Proteomes" id="UP000036938">
    <property type="component" value="Unassembled WGS sequence"/>
</dbReference>
<dbReference type="AlphaFoldDB" id="A0A0L1JQ65"/>
<evidence type="ECO:0000256" key="1">
    <source>
        <dbReference type="SAM" id="Phobius"/>
    </source>
</evidence>
<comment type="caution">
    <text evidence="2">The sequence shown here is derived from an EMBL/GenBank/DDBJ whole genome shotgun (WGS) entry which is preliminary data.</text>
</comment>
<gene>
    <name evidence="2" type="ORF">ATO11_09765</name>
</gene>
<feature type="transmembrane region" description="Helical" evidence="1">
    <location>
        <begin position="138"/>
        <end position="158"/>
    </location>
</feature>
<keyword evidence="1" id="KW-0812">Transmembrane</keyword>
<feature type="transmembrane region" description="Helical" evidence="1">
    <location>
        <begin position="21"/>
        <end position="40"/>
    </location>
</feature>
<feature type="transmembrane region" description="Helical" evidence="1">
    <location>
        <begin position="112"/>
        <end position="132"/>
    </location>
</feature>
<sequence>MQHVAEAARSPRVAISDVMRALGLAGGLLPVLMVLGLVLVSPLSGVPLLSSAVGLSIAVIAGRMLMGQQSTRLPEMLARCEMTGRKLERTVGLMLRLARFVDRITMSGRMRWLTVPPVEKVVLALVMGIGLVMPLMEFVPLSSSLLGAAVMFMALGLLVQDGLVLLLGLAIASGAALIPITAISTMAG</sequence>
<dbReference type="PIRSF" id="PIRSF033239">
    <property type="entry name" value="ExoD"/>
    <property type="match status" value="1"/>
</dbReference>
<dbReference type="EMBL" id="AQQZ01000004">
    <property type="protein sequence ID" value="KNG93881.1"/>
    <property type="molecule type" value="Genomic_DNA"/>
</dbReference>
<accession>A0A0L1JQ65</accession>
<protein>
    <recommendedName>
        <fullName evidence="4">Exopolysaccharide biosynthesis protein</fullName>
    </recommendedName>
</protein>
<evidence type="ECO:0000313" key="2">
    <source>
        <dbReference type="EMBL" id="KNG93881.1"/>
    </source>
</evidence>
<evidence type="ECO:0008006" key="4">
    <source>
        <dbReference type="Google" id="ProtNLM"/>
    </source>
</evidence>
<keyword evidence="3" id="KW-1185">Reference proteome</keyword>
<keyword evidence="1" id="KW-1133">Transmembrane helix</keyword>
<dbReference type="InterPro" id="IPR010331">
    <property type="entry name" value="ExoD"/>
</dbReference>
<name>A0A0L1JQ65_9RHOB</name>
<keyword evidence="1" id="KW-0472">Membrane</keyword>
<feature type="transmembrane region" description="Helical" evidence="1">
    <location>
        <begin position="46"/>
        <end position="66"/>
    </location>
</feature>
<feature type="transmembrane region" description="Helical" evidence="1">
    <location>
        <begin position="165"/>
        <end position="187"/>
    </location>
</feature>
<dbReference type="STRING" id="1317121.ATO11_09765"/>
<evidence type="ECO:0000313" key="3">
    <source>
        <dbReference type="Proteomes" id="UP000036938"/>
    </source>
</evidence>
<dbReference type="Pfam" id="PF06055">
    <property type="entry name" value="ExoD"/>
    <property type="match status" value="1"/>
</dbReference>
<reference evidence="2 3" key="1">
    <citation type="journal article" date="2015" name="Int. J. Syst. Evol. Microbiol.">
        <title>Aestuariivita atlantica sp. nov., isolated from deep sea sediment of the Atlantic Ocean.</title>
        <authorList>
            <person name="Li G."/>
            <person name="Lai Q."/>
            <person name="Du Y."/>
            <person name="Liu X."/>
            <person name="Sun F."/>
            <person name="Shao Z."/>
        </authorList>
    </citation>
    <scope>NUCLEOTIDE SEQUENCE [LARGE SCALE GENOMIC DNA]</scope>
    <source>
        <strain evidence="2 3">22II-S11-z3</strain>
    </source>
</reference>
<organism evidence="2 3">
    <name type="scientific">Pseudaestuariivita atlantica</name>
    <dbReference type="NCBI Taxonomy" id="1317121"/>
    <lineage>
        <taxon>Bacteria</taxon>
        <taxon>Pseudomonadati</taxon>
        <taxon>Pseudomonadota</taxon>
        <taxon>Alphaproteobacteria</taxon>
        <taxon>Rhodobacterales</taxon>
        <taxon>Paracoccaceae</taxon>
        <taxon>Pseudaestuariivita</taxon>
    </lineage>
</organism>
<dbReference type="PANTHER" id="PTHR41795">
    <property type="entry name" value="EXOPOLYSACCHARIDE SYNTHESIS PROTEIN"/>
    <property type="match status" value="1"/>
</dbReference>
<proteinExistence type="predicted"/>
<dbReference type="PANTHER" id="PTHR41795:SF1">
    <property type="entry name" value="EXOPOLYSACCHARIDE SYNTHESIS PROTEIN"/>
    <property type="match status" value="1"/>
</dbReference>